<protein>
    <submittedName>
        <fullName evidence="6">Transcriptional regulator, RpiR family</fullName>
    </submittedName>
</protein>
<dbReference type="GO" id="GO:0097367">
    <property type="term" value="F:carbohydrate derivative binding"/>
    <property type="evidence" value="ECO:0007669"/>
    <property type="project" value="InterPro"/>
</dbReference>
<dbReference type="Gene3D" id="3.40.50.10490">
    <property type="entry name" value="Glucose-6-phosphate isomerase like protein, domain 1"/>
    <property type="match status" value="1"/>
</dbReference>
<feature type="domain" description="HTH rpiR-type" evidence="4">
    <location>
        <begin position="1"/>
        <end position="76"/>
    </location>
</feature>
<evidence type="ECO:0000256" key="3">
    <source>
        <dbReference type="ARBA" id="ARBA00023163"/>
    </source>
</evidence>
<dbReference type="InterPro" id="IPR001347">
    <property type="entry name" value="SIS_dom"/>
</dbReference>
<dbReference type="PANTHER" id="PTHR30514:SF21">
    <property type="entry name" value="RPIR-FAMILY TRANSCRIPTIONAL REGULATOR"/>
    <property type="match status" value="1"/>
</dbReference>
<dbReference type="InterPro" id="IPR009057">
    <property type="entry name" value="Homeodomain-like_sf"/>
</dbReference>
<evidence type="ECO:0000313" key="6">
    <source>
        <dbReference type="EMBL" id="SDW46622.1"/>
    </source>
</evidence>
<dbReference type="PANTHER" id="PTHR30514">
    <property type="entry name" value="GLUCOKINASE"/>
    <property type="match status" value="1"/>
</dbReference>
<dbReference type="Pfam" id="PF01418">
    <property type="entry name" value="HTH_6"/>
    <property type="match status" value="1"/>
</dbReference>
<dbReference type="SUPFAM" id="SSF46689">
    <property type="entry name" value="Homeodomain-like"/>
    <property type="match status" value="1"/>
</dbReference>
<dbReference type="Pfam" id="PF01380">
    <property type="entry name" value="SIS"/>
    <property type="match status" value="1"/>
</dbReference>
<keyword evidence="7" id="KW-1185">Reference proteome</keyword>
<name>A0A1H2TS02_9FIRM</name>
<gene>
    <name evidence="6" type="ORF">SAMN05660923_00791</name>
</gene>
<evidence type="ECO:0000313" key="7">
    <source>
        <dbReference type="Proteomes" id="UP000198828"/>
    </source>
</evidence>
<dbReference type="PROSITE" id="PS51071">
    <property type="entry name" value="HTH_RPIR"/>
    <property type="match status" value="1"/>
</dbReference>
<accession>A0A1H2TS02</accession>
<dbReference type="PROSITE" id="PS51464">
    <property type="entry name" value="SIS"/>
    <property type="match status" value="1"/>
</dbReference>
<proteinExistence type="predicted"/>
<dbReference type="GO" id="GO:0003700">
    <property type="term" value="F:DNA-binding transcription factor activity"/>
    <property type="evidence" value="ECO:0007669"/>
    <property type="project" value="InterPro"/>
</dbReference>
<organism evidence="6 7">
    <name type="scientific">Tepidimicrobium xylanilyticum</name>
    <dbReference type="NCBI Taxonomy" id="1123352"/>
    <lineage>
        <taxon>Bacteria</taxon>
        <taxon>Bacillati</taxon>
        <taxon>Bacillota</taxon>
        <taxon>Tissierellia</taxon>
        <taxon>Tissierellales</taxon>
        <taxon>Tepidimicrobiaceae</taxon>
        <taxon>Tepidimicrobium</taxon>
    </lineage>
</organism>
<dbReference type="EMBL" id="FNNG01000002">
    <property type="protein sequence ID" value="SDW46622.1"/>
    <property type="molecule type" value="Genomic_DNA"/>
</dbReference>
<dbReference type="OrthoDB" id="1648815at2"/>
<dbReference type="InterPro" id="IPR047640">
    <property type="entry name" value="RpiR-like"/>
</dbReference>
<dbReference type="InterPro" id="IPR000281">
    <property type="entry name" value="HTH_RpiR"/>
</dbReference>
<dbReference type="SUPFAM" id="SSF53697">
    <property type="entry name" value="SIS domain"/>
    <property type="match status" value="1"/>
</dbReference>
<evidence type="ECO:0000256" key="1">
    <source>
        <dbReference type="ARBA" id="ARBA00023015"/>
    </source>
</evidence>
<evidence type="ECO:0000256" key="2">
    <source>
        <dbReference type="ARBA" id="ARBA00023125"/>
    </source>
</evidence>
<evidence type="ECO:0000259" key="4">
    <source>
        <dbReference type="PROSITE" id="PS51071"/>
    </source>
</evidence>
<reference evidence="6 7" key="1">
    <citation type="submission" date="2016-10" db="EMBL/GenBank/DDBJ databases">
        <authorList>
            <person name="de Groot N.N."/>
        </authorList>
    </citation>
    <scope>NUCLEOTIDE SEQUENCE [LARGE SCALE GENOMIC DNA]</scope>
    <source>
        <strain evidence="6 7">DSM 23310</strain>
    </source>
</reference>
<dbReference type="InterPro" id="IPR035472">
    <property type="entry name" value="RpiR-like_SIS"/>
</dbReference>
<dbReference type="GO" id="GO:1901135">
    <property type="term" value="P:carbohydrate derivative metabolic process"/>
    <property type="evidence" value="ECO:0007669"/>
    <property type="project" value="InterPro"/>
</dbReference>
<dbReference type="RefSeq" id="WP_093751076.1">
    <property type="nucleotide sequence ID" value="NZ_FNNG01000002.1"/>
</dbReference>
<dbReference type="CDD" id="cd05013">
    <property type="entry name" value="SIS_RpiR"/>
    <property type="match status" value="1"/>
</dbReference>
<sequence>MIIPISNDILEKLTETEKSVVNYINSNTDKLPSMSIVDVAEETFTSPATVSRTIKKCGLDGFTELRYILSKKDILNKDSKQVNAILGKSLMEATYTLEQISVSNILQVVELIKKSNRIYILARGLTELVAAEFSLKLLLMGYNAFEISDPNIMIEISKGLKKDELIIIFSLNGKTPELITSAKNAFELGCNVVSCCGSSNTELKEFSHIFLNGYKHSHISIKKFEVTSRLPLYIISRVIIDYLAIS</sequence>
<dbReference type="Proteomes" id="UP000198828">
    <property type="component" value="Unassembled WGS sequence"/>
</dbReference>
<feature type="domain" description="SIS" evidence="5">
    <location>
        <begin position="108"/>
        <end position="245"/>
    </location>
</feature>
<dbReference type="InterPro" id="IPR046348">
    <property type="entry name" value="SIS_dom_sf"/>
</dbReference>
<keyword evidence="3" id="KW-0804">Transcription</keyword>
<dbReference type="InterPro" id="IPR036388">
    <property type="entry name" value="WH-like_DNA-bd_sf"/>
</dbReference>
<dbReference type="Gene3D" id="1.10.10.10">
    <property type="entry name" value="Winged helix-like DNA-binding domain superfamily/Winged helix DNA-binding domain"/>
    <property type="match status" value="1"/>
</dbReference>
<keyword evidence="2" id="KW-0238">DNA-binding</keyword>
<evidence type="ECO:0000259" key="5">
    <source>
        <dbReference type="PROSITE" id="PS51464"/>
    </source>
</evidence>
<dbReference type="AlphaFoldDB" id="A0A1H2TS02"/>
<keyword evidence="1" id="KW-0805">Transcription regulation</keyword>
<dbReference type="GO" id="GO:0003677">
    <property type="term" value="F:DNA binding"/>
    <property type="evidence" value="ECO:0007669"/>
    <property type="project" value="UniProtKB-KW"/>
</dbReference>